<sequence length="172" mass="18576">MEAQHAAAAARLIAARTTFFAAHETKQAAAVDLIAAAEDVRITGQQARDRAQAAVKKLLNTYAPRNAHKEDIVGAFEPPQLVSPSAFEQLAEHVIATKRAALTQLMAETADAPQKERQAALRTLYMASTKGLQNARLAALELLDFEHVPEPGLTAAREKLSSGHIFSEARRS</sequence>
<protein>
    <submittedName>
        <fullName evidence="1">Uncharacterized protein</fullName>
    </submittedName>
</protein>
<name>A0A316ZC14_9BASI</name>
<dbReference type="AlphaFoldDB" id="A0A316ZC14"/>
<dbReference type="Proteomes" id="UP000245946">
    <property type="component" value="Unassembled WGS sequence"/>
</dbReference>
<proteinExistence type="predicted"/>
<organism evidence="1 2">
    <name type="scientific">Tilletiopsis washingtonensis</name>
    <dbReference type="NCBI Taxonomy" id="58919"/>
    <lineage>
        <taxon>Eukaryota</taxon>
        <taxon>Fungi</taxon>
        <taxon>Dikarya</taxon>
        <taxon>Basidiomycota</taxon>
        <taxon>Ustilaginomycotina</taxon>
        <taxon>Exobasidiomycetes</taxon>
        <taxon>Entylomatales</taxon>
        <taxon>Entylomatales incertae sedis</taxon>
        <taxon>Tilletiopsis</taxon>
    </lineage>
</organism>
<evidence type="ECO:0000313" key="1">
    <source>
        <dbReference type="EMBL" id="PWN99091.1"/>
    </source>
</evidence>
<accession>A0A316ZC14</accession>
<dbReference type="RefSeq" id="XP_025599370.1">
    <property type="nucleotide sequence ID" value="XM_025742010.1"/>
</dbReference>
<keyword evidence="2" id="KW-1185">Reference proteome</keyword>
<dbReference type="EMBL" id="KZ819289">
    <property type="protein sequence ID" value="PWN99091.1"/>
    <property type="molecule type" value="Genomic_DNA"/>
</dbReference>
<evidence type="ECO:0000313" key="2">
    <source>
        <dbReference type="Proteomes" id="UP000245946"/>
    </source>
</evidence>
<dbReference type="GeneID" id="37269554"/>
<gene>
    <name evidence="1" type="ORF">FA09DRAFT_329043</name>
</gene>
<reference evidence="1 2" key="1">
    <citation type="journal article" date="2018" name="Mol. Biol. Evol.">
        <title>Broad Genomic Sampling Reveals a Smut Pathogenic Ancestry of the Fungal Clade Ustilaginomycotina.</title>
        <authorList>
            <person name="Kijpornyongpan T."/>
            <person name="Mondo S.J."/>
            <person name="Barry K."/>
            <person name="Sandor L."/>
            <person name="Lee J."/>
            <person name="Lipzen A."/>
            <person name="Pangilinan J."/>
            <person name="LaButti K."/>
            <person name="Hainaut M."/>
            <person name="Henrissat B."/>
            <person name="Grigoriev I.V."/>
            <person name="Spatafora J.W."/>
            <person name="Aime M.C."/>
        </authorList>
    </citation>
    <scope>NUCLEOTIDE SEQUENCE [LARGE SCALE GENOMIC DNA]</scope>
    <source>
        <strain evidence="1 2">MCA 4186</strain>
    </source>
</reference>